<keyword evidence="2" id="KW-1185">Reference proteome</keyword>
<evidence type="ECO:0000313" key="2">
    <source>
        <dbReference type="Proteomes" id="UP000247476"/>
    </source>
</evidence>
<name>A0A2V5K524_9BACL</name>
<sequence>MKGKAVVLLMQLLIVAGMGLLLLFIVNPGIPIGWLVNPGHRKVAQEWLTEASNGRFEEASHAIGHPRKEEWIRGMQRLKEEGFYPIGFERLKVPHDRELGDGRVHIDFMENGSKKTYYAILTFGGGSVGQVCIFSPQTERTEAWNKLNCHY</sequence>
<reference evidence="1 2" key="1">
    <citation type="submission" date="2018-05" db="EMBL/GenBank/DDBJ databases">
        <title>Paenibacillus flagellatus sp. nov., isolated from selenium mineral soil.</title>
        <authorList>
            <person name="Dai X."/>
        </authorList>
    </citation>
    <scope>NUCLEOTIDE SEQUENCE [LARGE SCALE GENOMIC DNA]</scope>
    <source>
        <strain evidence="1 2">DXL2</strain>
    </source>
</reference>
<dbReference type="EMBL" id="QJVJ01000008">
    <property type="protein sequence ID" value="PYI53014.1"/>
    <property type="molecule type" value="Genomic_DNA"/>
</dbReference>
<organism evidence="1 2">
    <name type="scientific">Paenibacillus flagellatus</name>
    <dbReference type="NCBI Taxonomy" id="2211139"/>
    <lineage>
        <taxon>Bacteria</taxon>
        <taxon>Bacillati</taxon>
        <taxon>Bacillota</taxon>
        <taxon>Bacilli</taxon>
        <taxon>Bacillales</taxon>
        <taxon>Paenibacillaceae</taxon>
        <taxon>Paenibacillus</taxon>
    </lineage>
</organism>
<dbReference type="AlphaFoldDB" id="A0A2V5K524"/>
<accession>A0A2V5K524</accession>
<proteinExistence type="predicted"/>
<dbReference type="Proteomes" id="UP000247476">
    <property type="component" value="Unassembled WGS sequence"/>
</dbReference>
<evidence type="ECO:0000313" key="1">
    <source>
        <dbReference type="EMBL" id="PYI53014.1"/>
    </source>
</evidence>
<comment type="caution">
    <text evidence="1">The sequence shown here is derived from an EMBL/GenBank/DDBJ whole genome shotgun (WGS) entry which is preliminary data.</text>
</comment>
<dbReference type="RefSeq" id="WP_110841562.1">
    <property type="nucleotide sequence ID" value="NZ_QJVJ01000008.1"/>
</dbReference>
<protein>
    <submittedName>
        <fullName evidence="1">Uncharacterized protein</fullName>
    </submittedName>
</protein>
<gene>
    <name evidence="1" type="ORF">DLM86_18620</name>
</gene>
<dbReference type="OrthoDB" id="2626891at2"/>